<evidence type="ECO:0000313" key="2">
    <source>
        <dbReference type="EMBL" id="BDQ38114.1"/>
    </source>
</evidence>
<protein>
    <recommendedName>
        <fullName evidence="4">Solute-binding protein family 3/N-terminal domain-containing protein</fullName>
    </recommendedName>
</protein>
<reference evidence="2 3" key="1">
    <citation type="submission" date="2022-08" db="EMBL/GenBank/DDBJ databases">
        <title>Genome Sequence of the sulphate-reducing bacterium, Pseudodesulfovibrio sp. SYK.</title>
        <authorList>
            <person name="Kondo R."/>
            <person name="Kataoka T."/>
        </authorList>
    </citation>
    <scope>NUCLEOTIDE SEQUENCE [LARGE SCALE GENOMIC DNA]</scope>
    <source>
        <strain evidence="2 3">SYK</strain>
    </source>
</reference>
<dbReference type="EMBL" id="AP026709">
    <property type="protein sequence ID" value="BDQ38114.1"/>
    <property type="molecule type" value="Genomic_DNA"/>
</dbReference>
<gene>
    <name evidence="2" type="ORF">SYK_24740</name>
</gene>
<feature type="signal peptide" evidence="1">
    <location>
        <begin position="1"/>
        <end position="21"/>
    </location>
</feature>
<accession>A0ABN6S4Z2</accession>
<dbReference type="RefSeq" id="WP_281760620.1">
    <property type="nucleotide sequence ID" value="NZ_AP026709.1"/>
</dbReference>
<proteinExistence type="predicted"/>
<feature type="chain" id="PRO_5045594102" description="Solute-binding protein family 3/N-terminal domain-containing protein" evidence="1">
    <location>
        <begin position="22"/>
        <end position="267"/>
    </location>
</feature>
<keyword evidence="3" id="KW-1185">Reference proteome</keyword>
<dbReference type="Proteomes" id="UP001317742">
    <property type="component" value="Chromosome"/>
</dbReference>
<keyword evidence="1" id="KW-0732">Signal</keyword>
<evidence type="ECO:0000313" key="3">
    <source>
        <dbReference type="Proteomes" id="UP001317742"/>
    </source>
</evidence>
<name>A0ABN6S4Z2_9BACT</name>
<sequence length="267" mass="30749">MLIRLFAALIIVCMLPCSSWAENITIRVTELPTGNHQYFHELLTHSLEDAGYTVTLQSLGVVPLKRSMEMFLSGETDIRWFHKAKTQELPLVPVRVDLTKDLIGKRILVIPKGQAQIYSHIENLQQFKQLGKVGGFGKGWYDVQVWRKNSLKFMEKDGDWRALYPMVASQDRNVDYLSRGVGEILNEIKEKQDVEVESTLLFSYDSDFWFFLHPSARHLEPIIRNGLIKAQKSGLMDELIEKYWGKDLKELKINQRTVLKLTAPAAE</sequence>
<dbReference type="SUPFAM" id="SSF53850">
    <property type="entry name" value="Periplasmic binding protein-like II"/>
    <property type="match status" value="1"/>
</dbReference>
<evidence type="ECO:0000256" key="1">
    <source>
        <dbReference type="SAM" id="SignalP"/>
    </source>
</evidence>
<organism evidence="2 3">
    <name type="scientific">Pseudodesulfovibrio nedwellii</name>
    <dbReference type="NCBI Taxonomy" id="2973072"/>
    <lineage>
        <taxon>Bacteria</taxon>
        <taxon>Pseudomonadati</taxon>
        <taxon>Thermodesulfobacteriota</taxon>
        <taxon>Desulfovibrionia</taxon>
        <taxon>Desulfovibrionales</taxon>
        <taxon>Desulfovibrionaceae</taxon>
    </lineage>
</organism>
<evidence type="ECO:0008006" key="4">
    <source>
        <dbReference type="Google" id="ProtNLM"/>
    </source>
</evidence>